<dbReference type="SUPFAM" id="SSF49785">
    <property type="entry name" value="Galactose-binding domain-like"/>
    <property type="match status" value="1"/>
</dbReference>
<protein>
    <submittedName>
        <fullName evidence="4">PASTA domain-containing protein</fullName>
    </submittedName>
</protein>
<comment type="caution">
    <text evidence="4">The sequence shown here is derived from an EMBL/GenBank/DDBJ whole genome shotgun (WGS) entry which is preliminary data.</text>
</comment>
<feature type="region of interest" description="Disordered" evidence="1">
    <location>
        <begin position="1"/>
        <end position="39"/>
    </location>
</feature>
<evidence type="ECO:0000256" key="1">
    <source>
        <dbReference type="SAM" id="MobiDB-lite"/>
    </source>
</evidence>
<proteinExistence type="predicted"/>
<dbReference type="InterPro" id="IPR038637">
    <property type="entry name" value="NPCBM_sf"/>
</dbReference>
<dbReference type="CDD" id="cd06577">
    <property type="entry name" value="PASTA_pknB"/>
    <property type="match status" value="1"/>
</dbReference>
<dbReference type="Pfam" id="PF03793">
    <property type="entry name" value="PASTA"/>
    <property type="match status" value="1"/>
</dbReference>
<feature type="domain" description="PASTA" evidence="3">
    <location>
        <begin position="91"/>
        <end position="156"/>
    </location>
</feature>
<organism evidence="4 5">
    <name type="scientific">Gordonia westfalica</name>
    <dbReference type="NCBI Taxonomy" id="158898"/>
    <lineage>
        <taxon>Bacteria</taxon>
        <taxon>Bacillati</taxon>
        <taxon>Actinomycetota</taxon>
        <taxon>Actinomycetes</taxon>
        <taxon>Mycobacteriales</taxon>
        <taxon>Gordoniaceae</taxon>
        <taxon>Gordonia</taxon>
    </lineage>
</organism>
<dbReference type="SMART" id="SM00740">
    <property type="entry name" value="PASTA"/>
    <property type="match status" value="2"/>
</dbReference>
<feature type="compositionally biased region" description="Low complexity" evidence="1">
    <location>
        <begin position="14"/>
        <end position="27"/>
    </location>
</feature>
<dbReference type="InterPro" id="IPR005543">
    <property type="entry name" value="PASTA_dom"/>
</dbReference>
<accession>A0ABU2GX65</accession>
<gene>
    <name evidence="4" type="ORF">RD149_19905</name>
</gene>
<dbReference type="InterPro" id="IPR008979">
    <property type="entry name" value="Galactose-bd-like_sf"/>
</dbReference>
<dbReference type="Pfam" id="PF08305">
    <property type="entry name" value="NPCBM"/>
    <property type="match status" value="1"/>
</dbReference>
<evidence type="ECO:0000256" key="2">
    <source>
        <dbReference type="SAM" id="Phobius"/>
    </source>
</evidence>
<reference evidence="4 5" key="1">
    <citation type="submission" date="2023-08" db="EMBL/GenBank/DDBJ databases">
        <title>Bioegradation of LLDPE and BLDPE plastic by marine bacteria from coast plastic debris.</title>
        <authorList>
            <person name="Rong Z."/>
        </authorList>
    </citation>
    <scope>NUCLEOTIDE SEQUENCE [LARGE SCALE GENOMIC DNA]</scope>
    <source>
        <strain evidence="4 5">Z-2</strain>
    </source>
</reference>
<keyword evidence="2" id="KW-1133">Transmembrane helix</keyword>
<dbReference type="Gene3D" id="2.60.120.1060">
    <property type="entry name" value="NPCBM/NEW2 domain"/>
    <property type="match status" value="1"/>
</dbReference>
<sequence length="360" mass="37136">MPNGADDVLSQHVPADASASPDADPPSVGRAAPESGKKRRRLTTYAAVSMAVALVAGGMAGGYFVQNEWSSRRASPSPEVVTLEVPPYQDGVTSRMPDVRGIEEQAARQILIDSGIDARSITVSTEPAAGPAGSVIDQTPASGTDRPGSAKLVVSTEARMPAYDGQSGQQMSVTLQKMGAQVDLVNRYQPGAKPGSVVASTPPVGAPLTRDVQLVVAETGSSAYLSSVSSVGSGCSSTSASLNGRDFAKSVRCEAGSRGPDTYEWVTKRAVDQLTATVGIADDATPGTSARVEVFADGRRVAQVVARYGATAELNAIITNALRVSVVVTQLGPQTDDSVYAVLGDARFVGSADAIKRLEN</sequence>
<dbReference type="InterPro" id="IPR013222">
    <property type="entry name" value="Glyco_hyd_98_carb-bd"/>
</dbReference>
<evidence type="ECO:0000313" key="4">
    <source>
        <dbReference type="EMBL" id="MDS1116016.1"/>
    </source>
</evidence>
<dbReference type="RefSeq" id="WP_310951876.1">
    <property type="nucleotide sequence ID" value="NZ_JAVLUS010000019.1"/>
</dbReference>
<feature type="region of interest" description="Disordered" evidence="1">
    <location>
        <begin position="124"/>
        <end position="149"/>
    </location>
</feature>
<dbReference type="PROSITE" id="PS51178">
    <property type="entry name" value="PASTA"/>
    <property type="match status" value="1"/>
</dbReference>
<feature type="transmembrane region" description="Helical" evidence="2">
    <location>
        <begin position="45"/>
        <end position="65"/>
    </location>
</feature>
<evidence type="ECO:0000259" key="3">
    <source>
        <dbReference type="PROSITE" id="PS51178"/>
    </source>
</evidence>
<dbReference type="EMBL" id="JAVLUS010000019">
    <property type="protein sequence ID" value="MDS1116016.1"/>
    <property type="molecule type" value="Genomic_DNA"/>
</dbReference>
<dbReference type="Proteomes" id="UP001265083">
    <property type="component" value="Unassembled WGS sequence"/>
</dbReference>
<keyword evidence="2" id="KW-0472">Membrane</keyword>
<name>A0ABU2GX65_9ACTN</name>
<evidence type="ECO:0000313" key="5">
    <source>
        <dbReference type="Proteomes" id="UP001265083"/>
    </source>
</evidence>
<keyword evidence="2" id="KW-0812">Transmembrane</keyword>
<dbReference type="Gene3D" id="3.30.10.20">
    <property type="match status" value="1"/>
</dbReference>
<keyword evidence="5" id="KW-1185">Reference proteome</keyword>